<name>A0AAE1QLI7_9EUCA</name>
<dbReference type="AlphaFoldDB" id="A0AAE1QLI7"/>
<accession>A0AAE1QLI7</accession>
<evidence type="ECO:0000313" key="1">
    <source>
        <dbReference type="EMBL" id="KAK4328703.1"/>
    </source>
</evidence>
<gene>
    <name evidence="1" type="ORF">Pmani_000899</name>
</gene>
<dbReference type="Proteomes" id="UP001292094">
    <property type="component" value="Unassembled WGS sequence"/>
</dbReference>
<keyword evidence="2" id="KW-1185">Reference proteome</keyword>
<evidence type="ECO:0000313" key="2">
    <source>
        <dbReference type="Proteomes" id="UP001292094"/>
    </source>
</evidence>
<organism evidence="1 2">
    <name type="scientific">Petrolisthes manimaculis</name>
    <dbReference type="NCBI Taxonomy" id="1843537"/>
    <lineage>
        <taxon>Eukaryota</taxon>
        <taxon>Metazoa</taxon>
        <taxon>Ecdysozoa</taxon>
        <taxon>Arthropoda</taxon>
        <taxon>Crustacea</taxon>
        <taxon>Multicrustacea</taxon>
        <taxon>Malacostraca</taxon>
        <taxon>Eumalacostraca</taxon>
        <taxon>Eucarida</taxon>
        <taxon>Decapoda</taxon>
        <taxon>Pleocyemata</taxon>
        <taxon>Anomura</taxon>
        <taxon>Galatheoidea</taxon>
        <taxon>Porcellanidae</taxon>
        <taxon>Petrolisthes</taxon>
    </lineage>
</organism>
<comment type="caution">
    <text evidence="1">The sequence shown here is derived from an EMBL/GenBank/DDBJ whole genome shotgun (WGS) entry which is preliminary data.</text>
</comment>
<sequence length="101" mass="10885">MGCPIFHLLEARLVTLESDPGTAVLQEVAKPRQHPSSHPFLHKCIEDGMGAGQFKCLLQVDEDSNGGAVVDMSHQGEDTVCCAHSAGVAKYVWVRGPYVPL</sequence>
<protein>
    <submittedName>
        <fullName evidence="1">Uncharacterized protein</fullName>
    </submittedName>
</protein>
<dbReference type="EMBL" id="JAWZYT010000065">
    <property type="protein sequence ID" value="KAK4328703.1"/>
    <property type="molecule type" value="Genomic_DNA"/>
</dbReference>
<reference evidence="1" key="1">
    <citation type="submission" date="2023-11" db="EMBL/GenBank/DDBJ databases">
        <title>Genome assemblies of two species of porcelain crab, Petrolisthes cinctipes and Petrolisthes manimaculis (Anomura: Porcellanidae).</title>
        <authorList>
            <person name="Angst P."/>
        </authorList>
    </citation>
    <scope>NUCLEOTIDE SEQUENCE</scope>
    <source>
        <strain evidence="1">PB745_02</strain>
        <tissue evidence="1">Gill</tissue>
    </source>
</reference>
<proteinExistence type="predicted"/>